<dbReference type="EMBL" id="BSNS01000002">
    <property type="protein sequence ID" value="GLQ53045.1"/>
    <property type="molecule type" value="Genomic_DNA"/>
</dbReference>
<dbReference type="SMART" id="SM00460">
    <property type="entry name" value="TGc"/>
    <property type="match status" value="1"/>
</dbReference>
<dbReference type="SUPFAM" id="SSF54001">
    <property type="entry name" value="Cysteine proteinases"/>
    <property type="match status" value="1"/>
</dbReference>
<dbReference type="Pfam" id="PF01841">
    <property type="entry name" value="Transglut_core"/>
    <property type="match status" value="1"/>
</dbReference>
<dbReference type="RefSeq" id="WP_284338507.1">
    <property type="nucleotide sequence ID" value="NZ_BSNS01000002.1"/>
</dbReference>
<feature type="domain" description="Transglutaminase-like" evidence="1">
    <location>
        <begin position="162"/>
        <end position="224"/>
    </location>
</feature>
<dbReference type="InterPro" id="IPR013589">
    <property type="entry name" value="Bac_transglu_N"/>
</dbReference>
<proteinExistence type="predicted"/>
<name>A0ABQ5VYZ5_9HYPH</name>
<protein>
    <submittedName>
        <fullName evidence="2">Transglutaminase</fullName>
    </submittedName>
</protein>
<reference evidence="3" key="1">
    <citation type="journal article" date="2019" name="Int. J. Syst. Evol. Microbiol.">
        <title>The Global Catalogue of Microorganisms (GCM) 10K type strain sequencing project: providing services to taxonomists for standard genome sequencing and annotation.</title>
        <authorList>
            <consortium name="The Broad Institute Genomics Platform"/>
            <consortium name="The Broad Institute Genome Sequencing Center for Infectious Disease"/>
            <person name="Wu L."/>
            <person name="Ma J."/>
        </authorList>
    </citation>
    <scope>NUCLEOTIDE SEQUENCE [LARGE SCALE GENOMIC DNA]</scope>
    <source>
        <strain evidence="3">NBRC 112416</strain>
    </source>
</reference>
<evidence type="ECO:0000259" key="1">
    <source>
        <dbReference type="SMART" id="SM00460"/>
    </source>
</evidence>
<keyword evidence="3" id="KW-1185">Reference proteome</keyword>
<dbReference type="InterPro" id="IPR038765">
    <property type="entry name" value="Papain-like_cys_pep_sf"/>
</dbReference>
<dbReference type="PANTHER" id="PTHR33490:SF6">
    <property type="entry name" value="SLL1049 PROTEIN"/>
    <property type="match status" value="1"/>
</dbReference>
<dbReference type="Gene3D" id="3.10.620.30">
    <property type="match status" value="1"/>
</dbReference>
<gene>
    <name evidence="2" type="ORF">GCM10010862_03030</name>
</gene>
<dbReference type="InterPro" id="IPR002931">
    <property type="entry name" value="Transglutaminase-like"/>
</dbReference>
<dbReference type="PANTHER" id="PTHR33490">
    <property type="entry name" value="BLR5614 PROTEIN-RELATED"/>
    <property type="match status" value="1"/>
</dbReference>
<comment type="caution">
    <text evidence="2">The sequence shown here is derived from an EMBL/GenBank/DDBJ whole genome shotgun (WGS) entry which is preliminary data.</text>
</comment>
<sequence length="266" mass="28206">MRIAIHHQLSITPPPETGNMVFQLLMTPRSGATQKVERWSVETTGIGNAARYADAFGNTVHFVNQMRPEGPVGITATGVVETSDRNGVLGKPTGEPVPGLYLRATTLTKVPVTLYGKFRGMKDDRIGLLHALMARVGEVLGGEEMQAGQLQSQDGQSQTQTVGEARKADAALLAHGFIGAARALDIPARYVSGYLLGDGEPPGLHGWAEAYDPGLGWIGFDPYLQICPSEQHVRLCVGLDALSTTPVRAVPDGNGVKTIAVSVEAA</sequence>
<dbReference type="Proteomes" id="UP001156691">
    <property type="component" value="Unassembled WGS sequence"/>
</dbReference>
<evidence type="ECO:0000313" key="3">
    <source>
        <dbReference type="Proteomes" id="UP001156691"/>
    </source>
</evidence>
<accession>A0ABQ5VYZ5</accession>
<organism evidence="2 3">
    <name type="scientific">Devosia nitrariae</name>
    <dbReference type="NCBI Taxonomy" id="2071872"/>
    <lineage>
        <taxon>Bacteria</taxon>
        <taxon>Pseudomonadati</taxon>
        <taxon>Pseudomonadota</taxon>
        <taxon>Alphaproteobacteria</taxon>
        <taxon>Hyphomicrobiales</taxon>
        <taxon>Devosiaceae</taxon>
        <taxon>Devosia</taxon>
    </lineage>
</organism>
<dbReference type="Pfam" id="PF08379">
    <property type="entry name" value="Bact_transglu_N"/>
    <property type="match status" value="1"/>
</dbReference>
<evidence type="ECO:0000313" key="2">
    <source>
        <dbReference type="EMBL" id="GLQ53045.1"/>
    </source>
</evidence>